<dbReference type="SUPFAM" id="SSF46565">
    <property type="entry name" value="Chaperone J-domain"/>
    <property type="match status" value="1"/>
</dbReference>
<dbReference type="CDD" id="cd12429">
    <property type="entry name" value="RRM_DNAJC17"/>
    <property type="match status" value="1"/>
</dbReference>
<dbReference type="InterPro" id="IPR052094">
    <property type="entry name" value="Pre-mRNA-splicing_ERAD"/>
</dbReference>
<feature type="region of interest" description="Disordered" evidence="6">
    <location>
        <begin position="35"/>
        <end position="55"/>
    </location>
</feature>
<dbReference type="InterPro" id="IPR012677">
    <property type="entry name" value="Nucleotide-bd_a/b_plait_sf"/>
</dbReference>
<evidence type="ECO:0000256" key="3">
    <source>
        <dbReference type="ARBA" id="ARBA00022490"/>
    </source>
</evidence>
<keyword evidence="3" id="KW-0963">Cytoplasm</keyword>
<dbReference type="PANTHER" id="PTHR44313">
    <property type="entry name" value="DNAJ HOMOLOG SUBFAMILY C MEMBER 17"/>
    <property type="match status" value="1"/>
</dbReference>
<dbReference type="AlphaFoldDB" id="A0A5K3F6W5"/>
<accession>A0A5K3F6W5</accession>
<reference evidence="8" key="1">
    <citation type="submission" date="2019-11" db="UniProtKB">
        <authorList>
            <consortium name="WormBaseParasite"/>
        </authorList>
    </citation>
    <scope>IDENTIFICATION</scope>
</reference>
<evidence type="ECO:0000256" key="5">
    <source>
        <dbReference type="ARBA" id="ARBA00023242"/>
    </source>
</evidence>
<dbReference type="GO" id="GO:0000390">
    <property type="term" value="P:spliceosomal complex disassembly"/>
    <property type="evidence" value="ECO:0007669"/>
    <property type="project" value="TreeGrafter"/>
</dbReference>
<dbReference type="CDD" id="cd06257">
    <property type="entry name" value="DnaJ"/>
    <property type="match status" value="1"/>
</dbReference>
<dbReference type="Gene3D" id="1.10.287.110">
    <property type="entry name" value="DnaJ domain"/>
    <property type="match status" value="1"/>
</dbReference>
<dbReference type="PROSITE" id="PS50076">
    <property type="entry name" value="DNAJ_2"/>
    <property type="match status" value="1"/>
</dbReference>
<keyword evidence="4" id="KW-0143">Chaperone</keyword>
<feature type="domain" description="J" evidence="7">
    <location>
        <begin position="8"/>
        <end position="82"/>
    </location>
</feature>
<evidence type="ECO:0000256" key="2">
    <source>
        <dbReference type="ARBA" id="ARBA00004496"/>
    </source>
</evidence>
<dbReference type="PRINTS" id="PR00625">
    <property type="entry name" value="JDOMAIN"/>
</dbReference>
<evidence type="ECO:0000256" key="1">
    <source>
        <dbReference type="ARBA" id="ARBA00004123"/>
    </source>
</evidence>
<feature type="compositionally biased region" description="Basic and acidic residues" evidence="6">
    <location>
        <begin position="35"/>
        <end position="46"/>
    </location>
</feature>
<dbReference type="SMART" id="SM00271">
    <property type="entry name" value="DnaJ"/>
    <property type="match status" value="1"/>
</dbReference>
<protein>
    <submittedName>
        <fullName evidence="8">J domain-containing protein</fullName>
    </submittedName>
</protein>
<dbReference type="Gene3D" id="3.30.70.330">
    <property type="match status" value="1"/>
</dbReference>
<evidence type="ECO:0000259" key="7">
    <source>
        <dbReference type="PROSITE" id="PS50076"/>
    </source>
</evidence>
<dbReference type="WBParaSite" id="MCU_005991-RA">
    <property type="protein sequence ID" value="MCU_005991-RA"/>
    <property type="gene ID" value="MCU_005991"/>
</dbReference>
<keyword evidence="5" id="KW-0539">Nucleus</keyword>
<dbReference type="Pfam" id="PF00226">
    <property type="entry name" value="DnaJ"/>
    <property type="match status" value="1"/>
</dbReference>
<evidence type="ECO:0000313" key="8">
    <source>
        <dbReference type="WBParaSite" id="MCU_005991-RA"/>
    </source>
</evidence>
<dbReference type="GO" id="GO:0003676">
    <property type="term" value="F:nucleic acid binding"/>
    <property type="evidence" value="ECO:0007669"/>
    <property type="project" value="InterPro"/>
</dbReference>
<sequence>MVPEVDVDLYAYLGLTYESSIKEIKRAYKVKAKELHPDKNKNDPRATRVAAAKRHSELDDERRRLRDVLEAREKEAAFRRAEALKIIEREKVAERFRNEWVASKEAAIYAARREHAKNAKSTLGTSGCHTVVRIKWKRKEGNETYDKEFLHTCLSEFGTVSNLVLGKKNSAVAEFSSEQEAEASIRTASFRAIGFPDNPLTIHWAGDYPLFEKPTETDAMLHPRPSSPLHQKCDNVS</sequence>
<dbReference type="PANTHER" id="PTHR44313:SF1">
    <property type="entry name" value="DNAJ HOMOLOG SUBFAMILY C MEMBER 17"/>
    <property type="match status" value="1"/>
</dbReference>
<dbReference type="SUPFAM" id="SSF54928">
    <property type="entry name" value="RNA-binding domain, RBD"/>
    <property type="match status" value="1"/>
</dbReference>
<dbReference type="InterPro" id="IPR034254">
    <property type="entry name" value="DNAJC17_RRM"/>
</dbReference>
<dbReference type="InterPro" id="IPR035979">
    <property type="entry name" value="RBD_domain_sf"/>
</dbReference>
<organism evidence="8">
    <name type="scientific">Mesocestoides corti</name>
    <name type="common">Flatworm</name>
    <dbReference type="NCBI Taxonomy" id="53468"/>
    <lineage>
        <taxon>Eukaryota</taxon>
        <taxon>Metazoa</taxon>
        <taxon>Spiralia</taxon>
        <taxon>Lophotrochozoa</taxon>
        <taxon>Platyhelminthes</taxon>
        <taxon>Cestoda</taxon>
        <taxon>Eucestoda</taxon>
        <taxon>Cyclophyllidea</taxon>
        <taxon>Mesocestoididae</taxon>
        <taxon>Mesocestoides</taxon>
    </lineage>
</organism>
<dbReference type="GO" id="GO:0005737">
    <property type="term" value="C:cytoplasm"/>
    <property type="evidence" value="ECO:0007669"/>
    <property type="project" value="UniProtKB-SubCell"/>
</dbReference>
<name>A0A5K3F6W5_MESCO</name>
<dbReference type="InterPro" id="IPR036869">
    <property type="entry name" value="J_dom_sf"/>
</dbReference>
<proteinExistence type="predicted"/>
<feature type="region of interest" description="Disordered" evidence="6">
    <location>
        <begin position="217"/>
        <end position="237"/>
    </location>
</feature>
<comment type="subcellular location">
    <subcellularLocation>
        <location evidence="2">Cytoplasm</location>
    </subcellularLocation>
    <subcellularLocation>
        <location evidence="1">Nucleus</location>
    </subcellularLocation>
</comment>
<dbReference type="GO" id="GO:0005681">
    <property type="term" value="C:spliceosomal complex"/>
    <property type="evidence" value="ECO:0007669"/>
    <property type="project" value="TreeGrafter"/>
</dbReference>
<evidence type="ECO:0000256" key="6">
    <source>
        <dbReference type="SAM" id="MobiDB-lite"/>
    </source>
</evidence>
<dbReference type="InterPro" id="IPR001623">
    <property type="entry name" value="DnaJ_domain"/>
</dbReference>
<evidence type="ECO:0000256" key="4">
    <source>
        <dbReference type="ARBA" id="ARBA00023186"/>
    </source>
</evidence>